<reference evidence="1" key="1">
    <citation type="submission" date="2022-12" db="EMBL/GenBank/DDBJ databases">
        <authorList>
            <person name="Petersen C."/>
        </authorList>
    </citation>
    <scope>NUCLEOTIDE SEQUENCE</scope>
    <source>
        <strain evidence="1">IBT 29677</strain>
    </source>
</reference>
<evidence type="ECO:0000313" key="2">
    <source>
        <dbReference type="Proteomes" id="UP001147747"/>
    </source>
</evidence>
<dbReference type="GeneID" id="81376167"/>
<gene>
    <name evidence="1" type="ORF">N7509_012550</name>
</gene>
<name>A0A9W9SIV7_9EURO</name>
<dbReference type="AlphaFoldDB" id="A0A9W9SIV7"/>
<dbReference type="OrthoDB" id="10293182at2759"/>
<organism evidence="1 2">
    <name type="scientific">Penicillium cosmopolitanum</name>
    <dbReference type="NCBI Taxonomy" id="1131564"/>
    <lineage>
        <taxon>Eukaryota</taxon>
        <taxon>Fungi</taxon>
        <taxon>Dikarya</taxon>
        <taxon>Ascomycota</taxon>
        <taxon>Pezizomycotina</taxon>
        <taxon>Eurotiomycetes</taxon>
        <taxon>Eurotiomycetidae</taxon>
        <taxon>Eurotiales</taxon>
        <taxon>Aspergillaceae</taxon>
        <taxon>Penicillium</taxon>
    </lineage>
</organism>
<dbReference type="EMBL" id="JAPZBU010000011">
    <property type="protein sequence ID" value="KAJ5379431.1"/>
    <property type="molecule type" value="Genomic_DNA"/>
</dbReference>
<keyword evidence="2" id="KW-1185">Reference proteome</keyword>
<dbReference type="Proteomes" id="UP001147747">
    <property type="component" value="Unassembled WGS sequence"/>
</dbReference>
<protein>
    <submittedName>
        <fullName evidence="1">Uncharacterized protein</fullName>
    </submittedName>
</protein>
<reference evidence="1" key="2">
    <citation type="journal article" date="2023" name="IMA Fungus">
        <title>Comparative genomic study of the Penicillium genus elucidates a diverse pangenome and 15 lateral gene transfer events.</title>
        <authorList>
            <person name="Petersen C."/>
            <person name="Sorensen T."/>
            <person name="Nielsen M.R."/>
            <person name="Sondergaard T.E."/>
            <person name="Sorensen J.L."/>
            <person name="Fitzpatrick D.A."/>
            <person name="Frisvad J.C."/>
            <person name="Nielsen K.L."/>
        </authorList>
    </citation>
    <scope>NUCLEOTIDE SEQUENCE</scope>
    <source>
        <strain evidence="1">IBT 29677</strain>
    </source>
</reference>
<proteinExistence type="predicted"/>
<sequence length="109" mass="12744">MFTLRFLSFDVHYEGRDRTPRLALRLDSEIRQDSPKYRELMVTRCHFPSLTMIQLAFAFLGQTINSPYYYVVAEGWDHGWSDVPDVWWILLESRMLSASTPAEPGRGDD</sequence>
<dbReference type="RefSeq" id="XP_056483217.1">
    <property type="nucleotide sequence ID" value="XM_056637187.1"/>
</dbReference>
<comment type="caution">
    <text evidence="1">The sequence shown here is derived from an EMBL/GenBank/DDBJ whole genome shotgun (WGS) entry which is preliminary data.</text>
</comment>
<evidence type="ECO:0000313" key="1">
    <source>
        <dbReference type="EMBL" id="KAJ5379431.1"/>
    </source>
</evidence>
<accession>A0A9W9SIV7</accession>